<organism evidence="1 2">
    <name type="scientific">Maribacter dokdonensis</name>
    <dbReference type="NCBI Taxonomy" id="320912"/>
    <lineage>
        <taxon>Bacteria</taxon>
        <taxon>Pseudomonadati</taxon>
        <taxon>Bacteroidota</taxon>
        <taxon>Flavobacteriia</taxon>
        <taxon>Flavobacteriales</taxon>
        <taxon>Flavobacteriaceae</taxon>
        <taxon>Maribacter</taxon>
    </lineage>
</organism>
<dbReference type="Proteomes" id="UP000183038">
    <property type="component" value="Unassembled WGS sequence"/>
</dbReference>
<protein>
    <submittedName>
        <fullName evidence="1">Uncharacterized protein</fullName>
    </submittedName>
</protein>
<dbReference type="EMBL" id="FNTB01000001">
    <property type="protein sequence ID" value="SEC48177.1"/>
    <property type="molecule type" value="Genomic_DNA"/>
</dbReference>
<name>A0A1H4SVJ6_9FLAO</name>
<accession>A0A1H4SVJ6</accession>
<proteinExistence type="predicted"/>
<gene>
    <name evidence="1" type="ORF">SAMN05192540_3283</name>
</gene>
<evidence type="ECO:0000313" key="2">
    <source>
        <dbReference type="Proteomes" id="UP000183038"/>
    </source>
</evidence>
<dbReference type="AlphaFoldDB" id="A0A1H4SVJ6"/>
<reference evidence="1 2" key="1">
    <citation type="submission" date="2016-10" db="EMBL/GenBank/DDBJ databases">
        <authorList>
            <person name="de Groot N.N."/>
        </authorList>
    </citation>
    <scope>NUCLEOTIDE SEQUENCE [LARGE SCALE GENOMIC DNA]</scope>
    <source>
        <strain evidence="1 2">MAR_2009_71</strain>
    </source>
</reference>
<sequence>METLDNTLTTSQISILNTIIARVQSKILCTGYHLVFIKSKIKKRLKIISRIFFFNF</sequence>
<evidence type="ECO:0000313" key="1">
    <source>
        <dbReference type="EMBL" id="SEC48177.1"/>
    </source>
</evidence>